<organism evidence="2 3">
    <name type="scientific">Apium graveolens</name>
    <name type="common">Celery</name>
    <dbReference type="NCBI Taxonomy" id="4045"/>
    <lineage>
        <taxon>Eukaryota</taxon>
        <taxon>Viridiplantae</taxon>
        <taxon>Streptophyta</taxon>
        <taxon>Embryophyta</taxon>
        <taxon>Tracheophyta</taxon>
        <taxon>Spermatophyta</taxon>
        <taxon>Magnoliopsida</taxon>
        <taxon>eudicotyledons</taxon>
        <taxon>Gunneridae</taxon>
        <taxon>Pentapetalae</taxon>
        <taxon>asterids</taxon>
        <taxon>campanulids</taxon>
        <taxon>Apiales</taxon>
        <taxon>Apiaceae</taxon>
        <taxon>Apioideae</taxon>
        <taxon>apioid superclade</taxon>
        <taxon>Apieae</taxon>
        <taxon>Apium</taxon>
    </lineage>
</organism>
<proteinExistence type="predicted"/>
<comment type="caution">
    <text evidence="2">The sequence shown here is derived from an EMBL/GenBank/DDBJ whole genome shotgun (WGS) entry which is preliminary data.</text>
</comment>
<evidence type="ECO:0000313" key="3">
    <source>
        <dbReference type="Proteomes" id="UP000593563"/>
    </source>
</evidence>
<evidence type="ECO:0000256" key="1">
    <source>
        <dbReference type="SAM" id="MobiDB-lite"/>
    </source>
</evidence>
<gene>
    <name evidence="2" type="ORF">AG4045_020635</name>
</gene>
<name>A0A6L5B7R8_APIGR</name>
<dbReference type="Proteomes" id="UP000593563">
    <property type="component" value="Unassembled WGS sequence"/>
</dbReference>
<dbReference type="AlphaFoldDB" id="A0A6L5B7R8"/>
<sequence length="114" mass="13321">MGNCMETFTVYQEKDETKKGQEQEAEVDEKASDFVKESSGGFKDVTKVRIKVVLSKEELEWLVFELENHKNERSLEDILEEIESSRESYRGKIVSWKPSLESIKESPEVLEMER</sequence>
<keyword evidence="3" id="KW-1185">Reference proteome</keyword>
<dbReference type="PANTHER" id="PTHR35704:SF1">
    <property type="entry name" value="OS02G0254600 PROTEIN"/>
    <property type="match status" value="1"/>
</dbReference>
<accession>A0A6L5B7R8</accession>
<dbReference type="EMBL" id="WRXP01004586">
    <property type="protein sequence ID" value="KAF1001415.1"/>
    <property type="molecule type" value="Genomic_DNA"/>
</dbReference>
<reference evidence="2" key="1">
    <citation type="submission" date="2020-01" db="EMBL/GenBank/DDBJ databases">
        <title>The Celery Genome Sequence Reveals Sequential Paleo-tetraploidization, Resistance Gene Elimination, Karyotype Evolution, and Functional Innovation in Apiales.</title>
        <authorList>
            <person name="Song X."/>
        </authorList>
    </citation>
    <scope>NUCLEOTIDE SEQUENCE</scope>
    <source>
        <tissue evidence="2">Leaf</tissue>
    </source>
</reference>
<protein>
    <submittedName>
        <fullName evidence="2">Uncharacterized protein</fullName>
    </submittedName>
</protein>
<dbReference type="PANTHER" id="PTHR35704">
    <property type="entry name" value="OS02G0254600 PROTEIN"/>
    <property type="match status" value="1"/>
</dbReference>
<evidence type="ECO:0000313" key="2">
    <source>
        <dbReference type="EMBL" id="KAF1001415.1"/>
    </source>
</evidence>
<feature type="region of interest" description="Disordered" evidence="1">
    <location>
        <begin position="14"/>
        <end position="33"/>
    </location>
</feature>